<keyword evidence="3" id="KW-1185">Reference proteome</keyword>
<keyword evidence="1" id="KW-0812">Transmembrane</keyword>
<reference evidence="2" key="1">
    <citation type="journal article" date="2014" name="Int. J. Syst. Evol. Microbiol.">
        <title>Complete genome sequence of Corynebacterium casei LMG S-19264T (=DSM 44701T), isolated from a smear-ripened cheese.</title>
        <authorList>
            <consortium name="US DOE Joint Genome Institute (JGI-PGF)"/>
            <person name="Walter F."/>
            <person name="Albersmeier A."/>
            <person name="Kalinowski J."/>
            <person name="Ruckert C."/>
        </authorList>
    </citation>
    <scope>NUCLEOTIDE SEQUENCE</scope>
    <source>
        <strain evidence="2">JCM 19596</strain>
    </source>
</reference>
<feature type="transmembrane region" description="Helical" evidence="1">
    <location>
        <begin position="104"/>
        <end position="125"/>
    </location>
</feature>
<feature type="transmembrane region" description="Helical" evidence="1">
    <location>
        <begin position="77"/>
        <end position="97"/>
    </location>
</feature>
<evidence type="ECO:0000256" key="1">
    <source>
        <dbReference type="SAM" id="Phobius"/>
    </source>
</evidence>
<protein>
    <submittedName>
        <fullName evidence="2">Uncharacterized protein</fullName>
    </submittedName>
</protein>
<comment type="caution">
    <text evidence="2">The sequence shown here is derived from an EMBL/GenBank/DDBJ whole genome shotgun (WGS) entry which is preliminary data.</text>
</comment>
<reference evidence="2" key="2">
    <citation type="submission" date="2020-09" db="EMBL/GenBank/DDBJ databases">
        <authorList>
            <person name="Sun Q."/>
            <person name="Ohkuma M."/>
        </authorList>
    </citation>
    <scope>NUCLEOTIDE SEQUENCE</scope>
    <source>
        <strain evidence="2">JCM 19596</strain>
    </source>
</reference>
<name>A0A830F748_9EURY</name>
<dbReference type="EMBL" id="BMPG01000001">
    <property type="protein sequence ID" value="GGL45815.1"/>
    <property type="molecule type" value="Genomic_DNA"/>
</dbReference>
<organism evidence="2 3">
    <name type="scientific">Halocalculus aciditolerans</name>
    <dbReference type="NCBI Taxonomy" id="1383812"/>
    <lineage>
        <taxon>Archaea</taxon>
        <taxon>Methanobacteriati</taxon>
        <taxon>Methanobacteriota</taxon>
        <taxon>Stenosarchaea group</taxon>
        <taxon>Halobacteria</taxon>
        <taxon>Halobacteriales</taxon>
        <taxon>Halobacteriaceae</taxon>
        <taxon>Halocalculus</taxon>
    </lineage>
</organism>
<evidence type="ECO:0000313" key="2">
    <source>
        <dbReference type="EMBL" id="GGL45815.1"/>
    </source>
</evidence>
<keyword evidence="1" id="KW-0472">Membrane</keyword>
<gene>
    <name evidence="2" type="ORF">GCM10009039_00210</name>
</gene>
<proteinExistence type="predicted"/>
<dbReference type="Proteomes" id="UP000607197">
    <property type="component" value="Unassembled WGS sequence"/>
</dbReference>
<evidence type="ECO:0000313" key="3">
    <source>
        <dbReference type="Proteomes" id="UP000607197"/>
    </source>
</evidence>
<dbReference type="AlphaFoldDB" id="A0A830F748"/>
<sequence>MWARHSNPKSGWSRALAWPVLVAALYCRKPWLGVATVGFLLLNPVLFPAPAEGEDAWMRRVVEAEEAWLASGETGLFGWPNVLNLVNLGCFVVALYGAWKRRPVATAVGTVGVMAAKFAFVAALVRRYAAS</sequence>
<keyword evidence="1" id="KW-1133">Transmembrane helix</keyword>
<accession>A0A830F748</accession>